<dbReference type="Proteomes" id="UP000189660">
    <property type="component" value="Chromosome"/>
</dbReference>
<dbReference type="AlphaFoldDB" id="A0A1U9MCM0"/>
<organism evidence="1 2">
    <name type="scientific">Bartonella apihabitans</name>
    <dbReference type="NCBI Taxonomy" id="2750929"/>
    <lineage>
        <taxon>Bacteria</taxon>
        <taxon>Pseudomonadati</taxon>
        <taxon>Pseudomonadota</taxon>
        <taxon>Alphaproteobacteria</taxon>
        <taxon>Hyphomicrobiales</taxon>
        <taxon>Bartonellaceae</taxon>
        <taxon>Bartonella</taxon>
    </lineage>
</organism>
<gene>
    <name evidence="1" type="ORF">BBC0178_017570</name>
</gene>
<dbReference type="KEGG" id="bapa:BBC0178_017570"/>
<keyword evidence="2" id="KW-1185">Reference proteome</keyword>
<proteinExistence type="predicted"/>
<sequence length="44" mass="4987">MKKSLKAPDGYKYIFRVSRKCPKTGKVLYAPAYGLKAWPILVAE</sequence>
<name>A0A1U9MCM0_9HYPH</name>
<accession>A0A1U9MCM0</accession>
<dbReference type="EMBL" id="CP015820">
    <property type="protein sequence ID" value="AQT43209.1"/>
    <property type="molecule type" value="Genomic_DNA"/>
</dbReference>
<evidence type="ECO:0000313" key="1">
    <source>
        <dbReference type="EMBL" id="AQT43209.1"/>
    </source>
</evidence>
<protein>
    <submittedName>
        <fullName evidence="1">Uncharacterized protein</fullName>
    </submittedName>
</protein>
<evidence type="ECO:0000313" key="2">
    <source>
        <dbReference type="Proteomes" id="UP000189660"/>
    </source>
</evidence>
<reference evidence="1 2" key="1">
    <citation type="submission" date="2016-11" db="EMBL/GenBank/DDBJ databases">
        <title>Comparative genomics of Bartonella apis.</title>
        <authorList>
            <person name="Engel P."/>
        </authorList>
    </citation>
    <scope>NUCLEOTIDE SEQUENCE [LARGE SCALE GENOMIC DNA]</scope>
    <source>
        <strain evidence="1 2">BBC0178</strain>
    </source>
</reference>